<evidence type="ECO:0000256" key="12">
    <source>
        <dbReference type="ARBA" id="ARBA00023316"/>
    </source>
</evidence>
<dbReference type="RefSeq" id="WP_190724058.1">
    <property type="nucleotide sequence ID" value="NZ_CP061539.1"/>
</dbReference>
<evidence type="ECO:0000256" key="3">
    <source>
        <dbReference type="ARBA" id="ARBA00012211"/>
    </source>
</evidence>
<dbReference type="Pfam" id="PF08245">
    <property type="entry name" value="Mur_ligase_M"/>
    <property type="match status" value="1"/>
</dbReference>
<evidence type="ECO:0000256" key="8">
    <source>
        <dbReference type="ARBA" id="ARBA00022840"/>
    </source>
</evidence>
<feature type="domain" description="Mur ligase central" evidence="17">
    <location>
        <begin position="134"/>
        <end position="325"/>
    </location>
</feature>
<evidence type="ECO:0000256" key="2">
    <source>
        <dbReference type="ARBA" id="ARBA00004752"/>
    </source>
</evidence>
<dbReference type="EMBL" id="CP061539">
    <property type="protein sequence ID" value="QNV37104.1"/>
    <property type="molecule type" value="Genomic_DNA"/>
</dbReference>
<comment type="similarity">
    <text evidence="14">Belongs to the MurCDEF family.</text>
</comment>
<keyword evidence="6 14" id="KW-0132">Cell division</keyword>
<dbReference type="Gene3D" id="3.40.1190.10">
    <property type="entry name" value="Mur-like, catalytic domain"/>
    <property type="match status" value="1"/>
</dbReference>
<dbReference type="Proteomes" id="UP000516404">
    <property type="component" value="Chromosome"/>
</dbReference>
<sequence>MTKSMMNLNLEMPDVLNPPFAARPRLSDLGRVHFVGIGGAGMSAVARLMLQAGVEVSGSDQRESAGLNALRAQGAKVTVPQAAQNVEGVQTVVVSTAIKADNPEMVAARELGLRIIHRSEALAAAMGDSQVIAVAGTHGKTTTSSMIAVMFDGLAQDPSFAVGSEIAGYGTNAHLGSTSETSWFVAEADESDGSFVRYLPQIAVVTNVEPDHLDFYGTAEKVYESFNRFVASMNDDGVLVTCADDAGAMDLARRSREAGVQVVTYGESAEADVQLLGSTSEGTVCSSNIRWDFELGGKSYQGATTLTLNIPGIHNQLNATAGFVCGLLAGSDPVEIVQALRKFTGTDRRFTLRGVANGVSVFDDYAHHPTEVQRALETGRTVAAGHNLYVMFQPHLFSRTQEFSREFAQALSLADRSYVLDIYPARELPIEGVTSHLITDAGYSEVKYAHSGHEAVELIAQQAQPGDIVMTVGAGDITSYGNALIEALATQEN</sequence>
<evidence type="ECO:0000259" key="17">
    <source>
        <dbReference type="Pfam" id="PF08245"/>
    </source>
</evidence>
<evidence type="ECO:0000256" key="9">
    <source>
        <dbReference type="ARBA" id="ARBA00022960"/>
    </source>
</evidence>
<keyword evidence="12 14" id="KW-0961">Cell wall biogenesis/degradation</keyword>
<evidence type="ECO:0000256" key="14">
    <source>
        <dbReference type="HAMAP-Rule" id="MF_00046"/>
    </source>
</evidence>
<dbReference type="SUPFAM" id="SSF53623">
    <property type="entry name" value="MurD-like peptide ligases, catalytic domain"/>
    <property type="match status" value="1"/>
</dbReference>
<dbReference type="SUPFAM" id="SSF53244">
    <property type="entry name" value="MurD-like peptide ligases, peptide-binding domain"/>
    <property type="match status" value="1"/>
</dbReference>
<dbReference type="InterPro" id="IPR036565">
    <property type="entry name" value="Mur-like_cat_sf"/>
</dbReference>
<dbReference type="GO" id="GO:0071555">
    <property type="term" value="P:cell wall organization"/>
    <property type="evidence" value="ECO:0007669"/>
    <property type="project" value="UniProtKB-KW"/>
</dbReference>
<dbReference type="GO" id="GO:0005737">
    <property type="term" value="C:cytoplasm"/>
    <property type="evidence" value="ECO:0007669"/>
    <property type="project" value="UniProtKB-SubCell"/>
</dbReference>
<dbReference type="Gene3D" id="3.40.50.720">
    <property type="entry name" value="NAD(P)-binding Rossmann-like Domain"/>
    <property type="match status" value="1"/>
</dbReference>
<keyword evidence="7 14" id="KW-0547">Nucleotide-binding</keyword>
<feature type="domain" description="Mur ligase C-terminal" evidence="16">
    <location>
        <begin position="348"/>
        <end position="475"/>
    </location>
</feature>
<keyword evidence="5 14" id="KW-0436">Ligase</keyword>
<dbReference type="GO" id="GO:0005524">
    <property type="term" value="F:ATP binding"/>
    <property type="evidence" value="ECO:0007669"/>
    <property type="project" value="UniProtKB-UniRule"/>
</dbReference>
<evidence type="ECO:0000259" key="16">
    <source>
        <dbReference type="Pfam" id="PF02875"/>
    </source>
</evidence>
<evidence type="ECO:0000313" key="19">
    <source>
        <dbReference type="Proteomes" id="UP000516404"/>
    </source>
</evidence>
<comment type="function">
    <text evidence="14">Cell wall formation.</text>
</comment>
<evidence type="ECO:0000313" key="18">
    <source>
        <dbReference type="EMBL" id="QNV37104.1"/>
    </source>
</evidence>
<evidence type="ECO:0000259" key="15">
    <source>
        <dbReference type="Pfam" id="PF01225"/>
    </source>
</evidence>
<comment type="pathway">
    <text evidence="2 14">Cell wall biogenesis; peptidoglycan biosynthesis.</text>
</comment>
<keyword evidence="8 14" id="KW-0067">ATP-binding</keyword>
<evidence type="ECO:0000256" key="5">
    <source>
        <dbReference type="ARBA" id="ARBA00022598"/>
    </source>
</evidence>
<evidence type="ECO:0000256" key="6">
    <source>
        <dbReference type="ARBA" id="ARBA00022618"/>
    </source>
</evidence>
<keyword evidence="11 14" id="KW-0131">Cell cycle</keyword>
<feature type="binding site" evidence="14">
    <location>
        <begin position="136"/>
        <end position="142"/>
    </location>
    <ligand>
        <name>ATP</name>
        <dbReference type="ChEBI" id="CHEBI:30616"/>
    </ligand>
</feature>
<dbReference type="PANTHER" id="PTHR43445:SF3">
    <property type="entry name" value="UDP-N-ACETYLMURAMATE--L-ALANINE LIGASE"/>
    <property type="match status" value="1"/>
</dbReference>
<feature type="domain" description="Mur ligase N-terminal catalytic" evidence="15">
    <location>
        <begin position="32"/>
        <end position="127"/>
    </location>
</feature>
<keyword evidence="10 14" id="KW-0573">Peptidoglycan synthesis</keyword>
<dbReference type="InterPro" id="IPR036615">
    <property type="entry name" value="Mur_ligase_C_dom_sf"/>
</dbReference>
<evidence type="ECO:0000256" key="1">
    <source>
        <dbReference type="ARBA" id="ARBA00004496"/>
    </source>
</evidence>
<evidence type="ECO:0000256" key="10">
    <source>
        <dbReference type="ARBA" id="ARBA00022984"/>
    </source>
</evidence>
<dbReference type="Gene3D" id="3.90.190.20">
    <property type="entry name" value="Mur ligase, C-terminal domain"/>
    <property type="match status" value="1"/>
</dbReference>
<proteinExistence type="inferred from homology"/>
<keyword evidence="4 14" id="KW-0963">Cytoplasm</keyword>
<dbReference type="InterPro" id="IPR004101">
    <property type="entry name" value="Mur_ligase_C"/>
</dbReference>
<organism evidence="18 19">
    <name type="scientific">Rothia terrae</name>
    <dbReference type="NCBI Taxonomy" id="396015"/>
    <lineage>
        <taxon>Bacteria</taxon>
        <taxon>Bacillati</taxon>
        <taxon>Actinomycetota</taxon>
        <taxon>Actinomycetes</taxon>
        <taxon>Micrococcales</taxon>
        <taxon>Micrococcaceae</taxon>
        <taxon>Rothia</taxon>
    </lineage>
</organism>
<dbReference type="InterPro" id="IPR050061">
    <property type="entry name" value="MurCDEF_pg_biosynth"/>
</dbReference>
<dbReference type="InterPro" id="IPR005758">
    <property type="entry name" value="UDP-N-AcMur_Ala_ligase_MurC"/>
</dbReference>
<dbReference type="Pfam" id="PF01225">
    <property type="entry name" value="Mur_ligase"/>
    <property type="match status" value="1"/>
</dbReference>
<keyword evidence="9 14" id="KW-0133">Cell shape</keyword>
<dbReference type="KEGG" id="rter:IDM49_07530"/>
<comment type="subcellular location">
    <subcellularLocation>
        <location evidence="1 14">Cytoplasm</location>
    </subcellularLocation>
</comment>
<dbReference type="NCBIfam" id="TIGR01082">
    <property type="entry name" value="murC"/>
    <property type="match status" value="1"/>
</dbReference>
<comment type="catalytic activity">
    <reaction evidence="13 14">
        <text>UDP-N-acetyl-alpha-D-muramate + L-alanine + ATP = UDP-N-acetyl-alpha-D-muramoyl-L-alanine + ADP + phosphate + H(+)</text>
        <dbReference type="Rhea" id="RHEA:23372"/>
        <dbReference type="ChEBI" id="CHEBI:15378"/>
        <dbReference type="ChEBI" id="CHEBI:30616"/>
        <dbReference type="ChEBI" id="CHEBI:43474"/>
        <dbReference type="ChEBI" id="CHEBI:57972"/>
        <dbReference type="ChEBI" id="CHEBI:70757"/>
        <dbReference type="ChEBI" id="CHEBI:83898"/>
        <dbReference type="ChEBI" id="CHEBI:456216"/>
        <dbReference type="EC" id="6.3.2.8"/>
    </reaction>
</comment>
<dbReference type="GO" id="GO:0051301">
    <property type="term" value="P:cell division"/>
    <property type="evidence" value="ECO:0007669"/>
    <property type="project" value="UniProtKB-KW"/>
</dbReference>
<gene>
    <name evidence="14" type="primary">murC</name>
    <name evidence="18" type="ORF">IDM49_07530</name>
</gene>
<reference evidence="18 19" key="1">
    <citation type="submission" date="2020-09" db="EMBL/GenBank/DDBJ databases">
        <title>Investigation of environmental microbes.</title>
        <authorList>
            <person name="Ou Y."/>
            <person name="Kang Q."/>
        </authorList>
    </citation>
    <scope>NUCLEOTIDE SEQUENCE [LARGE SCALE GENOMIC DNA]</scope>
    <source>
        <strain evidence="18 19">KJZ-14</strain>
    </source>
</reference>
<accession>A0A7H2BBQ8</accession>
<dbReference type="SUPFAM" id="SSF51984">
    <property type="entry name" value="MurCD N-terminal domain"/>
    <property type="match status" value="1"/>
</dbReference>
<evidence type="ECO:0000256" key="11">
    <source>
        <dbReference type="ARBA" id="ARBA00023306"/>
    </source>
</evidence>
<evidence type="ECO:0000256" key="4">
    <source>
        <dbReference type="ARBA" id="ARBA00022490"/>
    </source>
</evidence>
<dbReference type="HAMAP" id="MF_00046">
    <property type="entry name" value="MurC"/>
    <property type="match status" value="1"/>
</dbReference>
<dbReference type="GO" id="GO:0008763">
    <property type="term" value="F:UDP-N-acetylmuramate-L-alanine ligase activity"/>
    <property type="evidence" value="ECO:0007669"/>
    <property type="project" value="UniProtKB-UniRule"/>
</dbReference>
<dbReference type="InterPro" id="IPR013221">
    <property type="entry name" value="Mur_ligase_cen"/>
</dbReference>
<dbReference type="GO" id="GO:0008360">
    <property type="term" value="P:regulation of cell shape"/>
    <property type="evidence" value="ECO:0007669"/>
    <property type="project" value="UniProtKB-KW"/>
</dbReference>
<dbReference type="Pfam" id="PF02875">
    <property type="entry name" value="Mur_ligase_C"/>
    <property type="match status" value="1"/>
</dbReference>
<keyword evidence="19" id="KW-1185">Reference proteome</keyword>
<dbReference type="UniPathway" id="UPA00219"/>
<evidence type="ECO:0000256" key="13">
    <source>
        <dbReference type="ARBA" id="ARBA00047833"/>
    </source>
</evidence>
<name>A0A7H2BBQ8_9MICC</name>
<dbReference type="AlphaFoldDB" id="A0A7H2BBQ8"/>
<dbReference type="GeneID" id="96624087"/>
<dbReference type="PANTHER" id="PTHR43445">
    <property type="entry name" value="UDP-N-ACETYLMURAMATE--L-ALANINE LIGASE-RELATED"/>
    <property type="match status" value="1"/>
</dbReference>
<evidence type="ECO:0000256" key="7">
    <source>
        <dbReference type="ARBA" id="ARBA00022741"/>
    </source>
</evidence>
<dbReference type="GO" id="GO:0009252">
    <property type="term" value="P:peptidoglycan biosynthetic process"/>
    <property type="evidence" value="ECO:0007669"/>
    <property type="project" value="UniProtKB-UniRule"/>
</dbReference>
<dbReference type="InterPro" id="IPR000713">
    <property type="entry name" value="Mur_ligase_N"/>
</dbReference>
<protein>
    <recommendedName>
        <fullName evidence="3 14">UDP-N-acetylmuramate--L-alanine ligase</fullName>
        <ecNumber evidence="3 14">6.3.2.8</ecNumber>
    </recommendedName>
    <alternativeName>
        <fullName evidence="14">UDP-N-acetylmuramoyl-L-alanine synthetase</fullName>
    </alternativeName>
</protein>
<dbReference type="EC" id="6.3.2.8" evidence="3 14"/>